<evidence type="ECO:0008006" key="3">
    <source>
        <dbReference type="Google" id="ProtNLM"/>
    </source>
</evidence>
<comment type="caution">
    <text evidence="1">The sequence shown here is derived from an EMBL/GenBank/DDBJ whole genome shotgun (WGS) entry which is preliminary data.</text>
</comment>
<organism evidence="1 2">
    <name type="scientific">Paenibacillus glycanilyticus</name>
    <dbReference type="NCBI Taxonomy" id="126569"/>
    <lineage>
        <taxon>Bacteria</taxon>
        <taxon>Bacillati</taxon>
        <taxon>Bacillota</taxon>
        <taxon>Bacilli</taxon>
        <taxon>Bacillales</taxon>
        <taxon>Paenibacillaceae</taxon>
        <taxon>Paenibacillus</taxon>
    </lineage>
</organism>
<proteinExistence type="predicted"/>
<keyword evidence="2" id="KW-1185">Reference proteome</keyword>
<evidence type="ECO:0000313" key="1">
    <source>
        <dbReference type="EMBL" id="GMK43901.1"/>
    </source>
</evidence>
<accession>A0ABQ6NFL4</accession>
<reference evidence="1 2" key="1">
    <citation type="submission" date="2023-05" db="EMBL/GenBank/DDBJ databases">
        <title>Draft genome of Paenibacillus sp. CCS26.</title>
        <authorList>
            <person name="Akita H."/>
            <person name="Shinto Y."/>
            <person name="Kimura Z."/>
        </authorList>
    </citation>
    <scope>NUCLEOTIDE SEQUENCE [LARGE SCALE GENOMIC DNA]</scope>
    <source>
        <strain evidence="1 2">CCS26</strain>
    </source>
</reference>
<dbReference type="Proteomes" id="UP001285921">
    <property type="component" value="Unassembled WGS sequence"/>
</dbReference>
<gene>
    <name evidence="1" type="ORF">PghCCS26_10280</name>
</gene>
<dbReference type="EMBL" id="BTCL01000003">
    <property type="protein sequence ID" value="GMK43901.1"/>
    <property type="molecule type" value="Genomic_DNA"/>
</dbReference>
<sequence length="57" mass="6854">MHFTYVHVLRLSRVFVSNIIELTRVMLTELISYLALNWRDIESVLQRDMEWKELCAA</sequence>
<name>A0ABQ6NFL4_9BACL</name>
<protein>
    <recommendedName>
        <fullName evidence="3">Transposase</fullName>
    </recommendedName>
</protein>
<evidence type="ECO:0000313" key="2">
    <source>
        <dbReference type="Proteomes" id="UP001285921"/>
    </source>
</evidence>